<evidence type="ECO:0000256" key="5">
    <source>
        <dbReference type="ARBA" id="ARBA00022840"/>
    </source>
</evidence>
<dbReference type="GO" id="GO:0005524">
    <property type="term" value="F:ATP binding"/>
    <property type="evidence" value="ECO:0007669"/>
    <property type="project" value="UniProtKB-KW"/>
</dbReference>
<dbReference type="SUPFAM" id="SSF90123">
    <property type="entry name" value="ABC transporter transmembrane region"/>
    <property type="match status" value="2"/>
</dbReference>
<name>A0AA38P0S8_9AGAR</name>
<feature type="transmembrane region" description="Helical" evidence="9">
    <location>
        <begin position="1262"/>
        <end position="1285"/>
    </location>
</feature>
<comment type="subcellular location">
    <subcellularLocation>
        <location evidence="1">Membrane</location>
        <topology evidence="1">Multi-pass membrane protein</topology>
    </subcellularLocation>
</comment>
<comment type="caution">
    <text evidence="12">The sequence shown here is derived from an EMBL/GenBank/DDBJ whole genome shotgun (WGS) entry which is preliminary data.</text>
</comment>
<dbReference type="InterPro" id="IPR036640">
    <property type="entry name" value="ABC1_TM_sf"/>
</dbReference>
<dbReference type="GO" id="GO:0005737">
    <property type="term" value="C:cytoplasm"/>
    <property type="evidence" value="ECO:0007669"/>
    <property type="project" value="UniProtKB-ARBA"/>
</dbReference>
<evidence type="ECO:0000256" key="9">
    <source>
        <dbReference type="SAM" id="Phobius"/>
    </source>
</evidence>
<dbReference type="SUPFAM" id="SSF52540">
    <property type="entry name" value="P-loop containing nucleoside triphosphate hydrolases"/>
    <property type="match status" value="2"/>
</dbReference>
<organism evidence="12 13">
    <name type="scientific">Lentinula raphanica</name>
    <dbReference type="NCBI Taxonomy" id="153919"/>
    <lineage>
        <taxon>Eukaryota</taxon>
        <taxon>Fungi</taxon>
        <taxon>Dikarya</taxon>
        <taxon>Basidiomycota</taxon>
        <taxon>Agaricomycotina</taxon>
        <taxon>Agaricomycetes</taxon>
        <taxon>Agaricomycetidae</taxon>
        <taxon>Agaricales</taxon>
        <taxon>Marasmiineae</taxon>
        <taxon>Omphalotaceae</taxon>
        <taxon>Lentinula</taxon>
    </lineage>
</organism>
<feature type="region of interest" description="Disordered" evidence="8">
    <location>
        <begin position="807"/>
        <end position="878"/>
    </location>
</feature>
<dbReference type="InterPro" id="IPR003593">
    <property type="entry name" value="AAA+_ATPase"/>
</dbReference>
<dbReference type="PROSITE" id="PS50929">
    <property type="entry name" value="ABC_TM1F"/>
    <property type="match status" value="2"/>
</dbReference>
<proteinExistence type="predicted"/>
<feature type="transmembrane region" description="Helical" evidence="9">
    <location>
        <begin position="1033"/>
        <end position="1054"/>
    </location>
</feature>
<dbReference type="Proteomes" id="UP001163846">
    <property type="component" value="Unassembled WGS sequence"/>
</dbReference>
<evidence type="ECO:0000256" key="2">
    <source>
        <dbReference type="ARBA" id="ARBA00022448"/>
    </source>
</evidence>
<feature type="transmembrane region" description="Helical" evidence="9">
    <location>
        <begin position="1148"/>
        <end position="1171"/>
    </location>
</feature>
<accession>A0AA38P0S8</accession>
<feature type="domain" description="ABC transmembrane type-1" evidence="11">
    <location>
        <begin position="75"/>
        <end position="374"/>
    </location>
</feature>
<keyword evidence="7 9" id="KW-0472">Membrane</keyword>
<reference evidence="12" key="1">
    <citation type="submission" date="2022-08" db="EMBL/GenBank/DDBJ databases">
        <authorList>
            <consortium name="DOE Joint Genome Institute"/>
            <person name="Min B."/>
            <person name="Riley R."/>
            <person name="Sierra-Patev S."/>
            <person name="Naranjo-Ortiz M."/>
            <person name="Looney B."/>
            <person name="Konkel Z."/>
            <person name="Slot J.C."/>
            <person name="Sakamoto Y."/>
            <person name="Steenwyk J.L."/>
            <person name="Rokas A."/>
            <person name="Carro J."/>
            <person name="Camarero S."/>
            <person name="Ferreira P."/>
            <person name="Molpeceres G."/>
            <person name="Ruiz-Duenas F.J."/>
            <person name="Serrano A."/>
            <person name="Henrissat B."/>
            <person name="Drula E."/>
            <person name="Hughes K.W."/>
            <person name="Mata J.L."/>
            <person name="Ishikawa N.K."/>
            <person name="Vargas-Isla R."/>
            <person name="Ushijima S."/>
            <person name="Smith C.A."/>
            <person name="Ahrendt S."/>
            <person name="Andreopoulos W."/>
            <person name="He G."/>
            <person name="Labutti K."/>
            <person name="Lipzen A."/>
            <person name="Ng V."/>
            <person name="Sandor L."/>
            <person name="Barry K."/>
            <person name="Martinez A.T."/>
            <person name="Xiao Y."/>
            <person name="Gibbons J.G."/>
            <person name="Terashima K."/>
            <person name="Hibbett D.S."/>
            <person name="Grigoriev I.V."/>
        </authorList>
    </citation>
    <scope>NUCLEOTIDE SEQUENCE</scope>
    <source>
        <strain evidence="12">TFB9207</strain>
    </source>
</reference>
<feature type="domain" description="ABC transmembrane type-1" evidence="11">
    <location>
        <begin position="993"/>
        <end position="1291"/>
    </location>
</feature>
<dbReference type="FunFam" id="3.40.50.300:FF:000836">
    <property type="entry name" value="ABC transporter B family member 25"/>
    <property type="match status" value="1"/>
</dbReference>
<feature type="transmembrane region" description="Helical" evidence="9">
    <location>
        <begin position="229"/>
        <end position="247"/>
    </location>
</feature>
<dbReference type="Pfam" id="PF00664">
    <property type="entry name" value="ABC_membrane"/>
    <property type="match status" value="2"/>
</dbReference>
<evidence type="ECO:0000313" key="13">
    <source>
        <dbReference type="Proteomes" id="UP001163846"/>
    </source>
</evidence>
<keyword evidence="12" id="KW-0378">Hydrolase</keyword>
<feature type="transmembrane region" description="Helical" evidence="9">
    <location>
        <begin position="1233"/>
        <end position="1256"/>
    </location>
</feature>
<dbReference type="Gene3D" id="1.20.1560.10">
    <property type="entry name" value="ABC transporter type 1, transmembrane domain"/>
    <property type="match status" value="3"/>
</dbReference>
<dbReference type="Pfam" id="PF00005">
    <property type="entry name" value="ABC_tran"/>
    <property type="match status" value="2"/>
</dbReference>
<feature type="domain" description="ABC transporter" evidence="10">
    <location>
        <begin position="461"/>
        <end position="732"/>
    </location>
</feature>
<feature type="compositionally biased region" description="Polar residues" evidence="8">
    <location>
        <begin position="15"/>
        <end position="24"/>
    </location>
</feature>
<evidence type="ECO:0000256" key="8">
    <source>
        <dbReference type="SAM" id="MobiDB-lite"/>
    </source>
</evidence>
<evidence type="ECO:0000259" key="11">
    <source>
        <dbReference type="PROSITE" id="PS50929"/>
    </source>
</evidence>
<gene>
    <name evidence="12" type="ORF">F5878DRAFT_375593</name>
</gene>
<protein>
    <submittedName>
        <fullName evidence="12">P-loop containing nucleoside triphosphate hydrolase protein</fullName>
    </submittedName>
</protein>
<feature type="region of interest" description="Disordered" evidence="8">
    <location>
        <begin position="1"/>
        <end position="53"/>
    </location>
</feature>
<dbReference type="CDD" id="cd18577">
    <property type="entry name" value="ABC_6TM_Pgp_ABCB1_D1_like"/>
    <property type="match status" value="1"/>
</dbReference>
<feature type="domain" description="ABC transporter" evidence="10">
    <location>
        <begin position="1327"/>
        <end position="1564"/>
    </location>
</feature>
<keyword evidence="13" id="KW-1185">Reference proteome</keyword>
<dbReference type="GO" id="GO:0015421">
    <property type="term" value="F:ABC-type oligopeptide transporter activity"/>
    <property type="evidence" value="ECO:0007669"/>
    <property type="project" value="TreeGrafter"/>
</dbReference>
<keyword evidence="2" id="KW-0813">Transport</keyword>
<evidence type="ECO:0000256" key="7">
    <source>
        <dbReference type="ARBA" id="ARBA00023136"/>
    </source>
</evidence>
<dbReference type="PANTHER" id="PTHR43394:SF1">
    <property type="entry name" value="ATP-BINDING CASSETTE SUB-FAMILY B MEMBER 10, MITOCHONDRIAL"/>
    <property type="match status" value="1"/>
</dbReference>
<dbReference type="Gene3D" id="3.40.50.300">
    <property type="entry name" value="P-loop containing nucleotide triphosphate hydrolases"/>
    <property type="match status" value="2"/>
</dbReference>
<evidence type="ECO:0000313" key="12">
    <source>
        <dbReference type="EMBL" id="KAJ3834085.1"/>
    </source>
</evidence>
<dbReference type="SMART" id="SM00382">
    <property type="entry name" value="AAA"/>
    <property type="match status" value="2"/>
</dbReference>
<evidence type="ECO:0000256" key="1">
    <source>
        <dbReference type="ARBA" id="ARBA00004141"/>
    </source>
</evidence>
<keyword evidence="3 9" id="KW-0812">Transmembrane</keyword>
<feature type="compositionally biased region" description="Pro residues" evidence="8">
    <location>
        <begin position="38"/>
        <end position="51"/>
    </location>
</feature>
<dbReference type="GO" id="GO:0016020">
    <property type="term" value="C:membrane"/>
    <property type="evidence" value="ECO:0007669"/>
    <property type="project" value="UniProtKB-SubCell"/>
</dbReference>
<dbReference type="PANTHER" id="PTHR43394">
    <property type="entry name" value="ATP-DEPENDENT PERMEASE MDL1, MITOCHONDRIAL"/>
    <property type="match status" value="1"/>
</dbReference>
<dbReference type="CDD" id="cd18578">
    <property type="entry name" value="ABC_6TM_Pgp_ABCB1_D2_like"/>
    <property type="match status" value="1"/>
</dbReference>
<keyword evidence="5" id="KW-0067">ATP-binding</keyword>
<evidence type="ECO:0000259" key="10">
    <source>
        <dbReference type="PROSITE" id="PS50893"/>
    </source>
</evidence>
<feature type="transmembrane region" description="Helical" evidence="9">
    <location>
        <begin position="69"/>
        <end position="93"/>
    </location>
</feature>
<evidence type="ECO:0000256" key="6">
    <source>
        <dbReference type="ARBA" id="ARBA00022989"/>
    </source>
</evidence>
<feature type="compositionally biased region" description="Polar residues" evidence="8">
    <location>
        <begin position="807"/>
        <end position="822"/>
    </location>
</feature>
<evidence type="ECO:0000256" key="4">
    <source>
        <dbReference type="ARBA" id="ARBA00022741"/>
    </source>
</evidence>
<feature type="transmembrane region" description="Helical" evidence="9">
    <location>
        <begin position="1119"/>
        <end position="1142"/>
    </location>
</feature>
<dbReference type="InterPro" id="IPR003439">
    <property type="entry name" value="ABC_transporter-like_ATP-bd"/>
</dbReference>
<dbReference type="GO" id="GO:0016887">
    <property type="term" value="F:ATP hydrolysis activity"/>
    <property type="evidence" value="ECO:0007669"/>
    <property type="project" value="InterPro"/>
</dbReference>
<dbReference type="InterPro" id="IPR011527">
    <property type="entry name" value="ABC1_TM_dom"/>
</dbReference>
<feature type="compositionally biased region" description="Low complexity" evidence="8">
    <location>
        <begin position="1"/>
        <end position="12"/>
    </location>
</feature>
<keyword evidence="6 9" id="KW-1133">Transmembrane helix</keyword>
<dbReference type="PROSITE" id="PS50893">
    <property type="entry name" value="ABC_TRANSPORTER_2"/>
    <property type="match status" value="2"/>
</dbReference>
<feature type="transmembrane region" description="Helical" evidence="9">
    <location>
        <begin position="991"/>
        <end position="1013"/>
    </location>
</feature>
<sequence>MPRTMPSRRPPTIDSDVQTLSSVETIEKPEPVSEIPTSIPPPPTTPSPPSPGTGSFKQLFSLLSTRHRFLILLPAIISSVIAGGIAPFMTIVIGQNFDAFAQFPQTPNPSESAKHQLLHDVGIAALELLGLAVGSFVLSAITSSLWIWTGEHNVREVRRRVFGSVISQEMKWFDMKTQGDSVGAAGLMAQFNQDTDSIRLASSLASGLLLQHLVTTITALVLAFVGSPLLALLTLSTVPVLSIVQAISQRIASPLLMNERKDGGQLATLLERTFTFISTVKAFTAVPYHKLKLHNLLSGRMRSNEIVLNAIWGLSSGSSQFVMMSMFVQAFWFGSKLVREGTIQPGAVMSVFWACLIATSNLQMCVPQLVIVGKGKVAMAALMALVKENPDYQPDLEVLPPSHPYQTAASPMSANFPPLSPASTATLTTYSARPGRSLHRASTNKSRVLRKIRPNRFKGDINLNQVCFAYPSRPNVPVLVDVDMYIPAGETTFIVGSSGSGKSSLAGIIAGLYKLNRKEGSSGEVLLDEQNIDYLDKNFIAAHVGIVSQAPPVLLGGQSVHDNVAVALAAHPERSMESATEAEVVNACTLAMLHEFIRDLPEGYRTVLGGDGSVGKQSPGDAGIQLSGGQKQRLALARARLRNPNLLILDEPTSALDVTSRSLVNAALRRWRATTSSRSSPKTTVIITHDLSYESIHEDDFIYVMKEGRMVEAGYRHDLERNVDENGEEGEFMRLARNQGILAQADESEDAPDSPAGEIEFDSARPESDHFDAASLEVHQPFSHRLTMGASMMGGWMFDVVADLTKTGSPDSNPTQNPSRVSRISRALSPSRFTRALSPTPQNRDTLFPPSAKPTSPLAVDTRPRRPSSISIPSPLHLDTMSPFDDAVAVPELPRAPRQRRYSLQFEPTTPTALTFADLQKQGLSEKRVLEHSARSVSVRRRQTRREVLGKEGEKLEIVTASTSEIPPIVNEIGFWKLIRALYPSMPYKPLLFFGLLICVASGAMTPIFSFLLSRLLFEVSTGVKDVRLVNEYGGLVLGMAALDGLLMGVKFFLMQSLGWMWIERLRESAFARLVSMPKSFFDAGVVDKETPSPNSAARTSPVALTQILTKSAEDAKNLLAVVAGQALVVISMLGVGLIWAFVVGWQFTLVGLAIAPVFAGVMSIQSKFVADIERKNKAARESVASTYYDAVANIRSIRYTGLTSVFQQRFDSSLDRAMSLGVKGAMIEGCTYGVASGLIYAAEALLFYVGAILVAKGTYTYLQMVEVLDLVVFTVTIGSQLMAFTNRIARSVQAARDLHAVLELPTDTSETQGFLRPDLHQAPLPITFENVDFSYPSRPDVPVLKGLNLSIAPGETVALVGASGCGKSTIAQLIQRLYEPSTGSIQVAEIDTRAMDIQHLRQHVSVVSQQAHLFDASIAENIAYGNSSITEVGIRKAAKAANIHDWVMSLERGYDTVVGENASQLSGGQAQRLQIARALARPCRILILDECTSALDPENQREVLDTIRGLEKNNRTTVMVTHKVPAMKMCDRILVVDNGRIVEQGSFHDLMERRGPFATLASGGEWFGE</sequence>
<dbReference type="PROSITE" id="PS00211">
    <property type="entry name" value="ABC_TRANSPORTER_1"/>
    <property type="match status" value="1"/>
</dbReference>
<feature type="transmembrane region" description="Helical" evidence="9">
    <location>
        <begin position="128"/>
        <end position="149"/>
    </location>
</feature>
<dbReference type="InterPro" id="IPR027417">
    <property type="entry name" value="P-loop_NTPase"/>
</dbReference>
<dbReference type="EMBL" id="MU806584">
    <property type="protein sequence ID" value="KAJ3834085.1"/>
    <property type="molecule type" value="Genomic_DNA"/>
</dbReference>
<dbReference type="InterPro" id="IPR039421">
    <property type="entry name" value="Type_1_exporter"/>
</dbReference>
<keyword evidence="4" id="KW-0547">Nucleotide-binding</keyword>
<evidence type="ECO:0000256" key="3">
    <source>
        <dbReference type="ARBA" id="ARBA00022692"/>
    </source>
</evidence>
<dbReference type="InterPro" id="IPR017871">
    <property type="entry name" value="ABC_transporter-like_CS"/>
</dbReference>